<feature type="signal peptide" evidence="8">
    <location>
        <begin position="1"/>
        <end position="18"/>
    </location>
</feature>
<dbReference type="Proteomes" id="UP000245768">
    <property type="component" value="Unassembled WGS sequence"/>
</dbReference>
<evidence type="ECO:0000313" key="11">
    <source>
        <dbReference type="Proteomes" id="UP000245768"/>
    </source>
</evidence>
<sequence>MRLFSALACAIGAGLVAAQQQQVLTVSPTVAKKSQFGLCAFIENNINSATDGGIYAELIRNRAFQEGGTSSNVGTGTLAYWNATGGAKLTLTKASPLSQALPQSVLVSGNSSTSGFLGLRNSGFFGIPVRAHRYTVVFYARANSAAQTTFKASLTNSAGDKVFASATKLVSLTGQWQKVEMQIDSTTQDNARDNAFALEMAKGTSPVVQLNFISLFPPTWKGTTARADLAQAIADLKPVYFRLPGGNSLEGNNIAERFTWSKAVGDVITRPGRKGTWVGWDTDGYSLHEAYKLFSQMGAQPILGVFAGYTLDQKAVPQSQLQPYVDEVANQIHYLLDPQGSSALAKQREQDGQPEPWKLPYVQIGNEDWLSEVGKTTYDQYRLDAFSKDITTATSSKGNVKLIASSPYVSPKSRLPDVDQHDYNTPDNFIRRWSERDSWARNNTGVHELEFAVINTGKCQGSLYSNACRLKYPTLIGAVAEATFMMGLERNGDITPSAAYAPLFHNVASVQWTPDLIAFDSQGLVKSTSYYTQWAFGNNRIDGIHTVKSSAPAGPLYWSVGTSTDNAYIIKLTNVDGSAHPITVQLDGGLGFSSTTTGTLWQLSGTDKEANNDLSKPNNVLPTTRALAPSDFGAGRTLKLTLPPNSFTVVRLPAGADSPK</sequence>
<keyword evidence="6 10" id="KW-0378">Hydrolase</keyword>
<dbReference type="RefSeq" id="XP_025380841.1">
    <property type="nucleotide sequence ID" value="XM_025524678.1"/>
</dbReference>
<dbReference type="STRING" id="215250.A0A316Z034"/>
<dbReference type="UniPathway" id="UPA00667"/>
<evidence type="ECO:0000256" key="3">
    <source>
        <dbReference type="ARBA" id="ARBA00007186"/>
    </source>
</evidence>
<dbReference type="Gene3D" id="2.60.120.260">
    <property type="entry name" value="Galactose-binding domain-like"/>
    <property type="match status" value="1"/>
</dbReference>
<dbReference type="EC" id="3.2.1.55" evidence="4"/>
<evidence type="ECO:0000256" key="5">
    <source>
        <dbReference type="ARBA" id="ARBA00022729"/>
    </source>
</evidence>
<dbReference type="Gene3D" id="2.60.40.1180">
    <property type="entry name" value="Golgi alpha-mannosidase II"/>
    <property type="match status" value="1"/>
</dbReference>
<evidence type="ECO:0000256" key="8">
    <source>
        <dbReference type="SAM" id="SignalP"/>
    </source>
</evidence>
<evidence type="ECO:0000256" key="6">
    <source>
        <dbReference type="ARBA" id="ARBA00022801"/>
    </source>
</evidence>
<comment type="similarity">
    <text evidence="3">Belongs to the glycosyl hydrolase 51 family.</text>
</comment>
<comment type="catalytic activity">
    <reaction evidence="1">
        <text>Hydrolysis of terminal non-reducing alpha-L-arabinofuranoside residues in alpha-L-arabinosides.</text>
        <dbReference type="EC" id="3.2.1.55"/>
    </reaction>
</comment>
<dbReference type="InterPro" id="IPR051563">
    <property type="entry name" value="Glycosyl_Hydrolase_51"/>
</dbReference>
<reference evidence="10 11" key="1">
    <citation type="journal article" date="2018" name="Mol. Biol. Evol.">
        <title>Broad Genomic Sampling Reveals a Smut Pathogenic Ancestry of the Fungal Clade Ustilaginomycotina.</title>
        <authorList>
            <person name="Kijpornyongpan T."/>
            <person name="Mondo S.J."/>
            <person name="Barry K."/>
            <person name="Sandor L."/>
            <person name="Lee J."/>
            <person name="Lipzen A."/>
            <person name="Pangilinan J."/>
            <person name="LaButti K."/>
            <person name="Hainaut M."/>
            <person name="Henrissat B."/>
            <person name="Grigoriev I.V."/>
            <person name="Spatafora J.W."/>
            <person name="Aime M.C."/>
        </authorList>
    </citation>
    <scope>NUCLEOTIDE SEQUENCE [LARGE SCALE GENOMIC DNA]</scope>
    <source>
        <strain evidence="10 11">MCA 4198</strain>
    </source>
</reference>
<keyword evidence="5 8" id="KW-0732">Signal</keyword>
<dbReference type="Gene3D" id="3.20.20.80">
    <property type="entry name" value="Glycosidases"/>
    <property type="match status" value="1"/>
</dbReference>
<dbReference type="AlphaFoldDB" id="A0A316Z034"/>
<protein>
    <recommendedName>
        <fullName evidence="4">non-reducing end alpha-L-arabinofuranosidase</fullName>
        <ecNumber evidence="4">3.2.1.55</ecNumber>
    </recommendedName>
</protein>
<dbReference type="InterPro" id="IPR010720">
    <property type="entry name" value="Alpha-L-AF_C"/>
</dbReference>
<dbReference type="SMART" id="SM00813">
    <property type="entry name" value="Alpha-L-AF_C"/>
    <property type="match status" value="1"/>
</dbReference>
<dbReference type="OrthoDB" id="406864at2759"/>
<evidence type="ECO:0000256" key="2">
    <source>
        <dbReference type="ARBA" id="ARBA00004834"/>
    </source>
</evidence>
<dbReference type="Pfam" id="PF22848">
    <property type="entry name" value="ASD1_dom"/>
    <property type="match status" value="1"/>
</dbReference>
<evidence type="ECO:0000256" key="7">
    <source>
        <dbReference type="ARBA" id="ARBA00023180"/>
    </source>
</evidence>
<evidence type="ECO:0000313" key="10">
    <source>
        <dbReference type="EMBL" id="PWN93643.1"/>
    </source>
</evidence>
<dbReference type="InParanoid" id="A0A316Z034"/>
<name>A0A316Z034_9BASI</name>
<gene>
    <name evidence="10" type="ORF">FA10DRAFT_299011</name>
</gene>
<dbReference type="GO" id="GO:0046556">
    <property type="term" value="F:alpha-L-arabinofuranosidase activity"/>
    <property type="evidence" value="ECO:0007669"/>
    <property type="project" value="UniProtKB-EC"/>
</dbReference>
<dbReference type="GO" id="GO:0031222">
    <property type="term" value="P:arabinan catabolic process"/>
    <property type="evidence" value="ECO:0007669"/>
    <property type="project" value="UniProtKB-UniPathway"/>
</dbReference>
<feature type="chain" id="PRO_5016462918" description="non-reducing end alpha-L-arabinofuranosidase" evidence="8">
    <location>
        <begin position="19"/>
        <end position="660"/>
    </location>
</feature>
<dbReference type="Pfam" id="PF02018">
    <property type="entry name" value="CBM_4_9"/>
    <property type="match status" value="1"/>
</dbReference>
<organism evidence="10 11">
    <name type="scientific">Acaromyces ingoldii</name>
    <dbReference type="NCBI Taxonomy" id="215250"/>
    <lineage>
        <taxon>Eukaryota</taxon>
        <taxon>Fungi</taxon>
        <taxon>Dikarya</taxon>
        <taxon>Basidiomycota</taxon>
        <taxon>Ustilaginomycotina</taxon>
        <taxon>Exobasidiomycetes</taxon>
        <taxon>Exobasidiales</taxon>
        <taxon>Cryptobasidiaceae</taxon>
        <taxon>Acaromyces</taxon>
    </lineage>
</organism>
<dbReference type="PANTHER" id="PTHR31776:SF0">
    <property type="entry name" value="ALPHA-L-ARABINOFURANOSIDASE 1"/>
    <property type="match status" value="1"/>
</dbReference>
<evidence type="ECO:0000256" key="4">
    <source>
        <dbReference type="ARBA" id="ARBA00012670"/>
    </source>
</evidence>
<dbReference type="GeneID" id="37046594"/>
<dbReference type="Pfam" id="PF06964">
    <property type="entry name" value="Alpha-L-AF_C"/>
    <property type="match status" value="1"/>
</dbReference>
<evidence type="ECO:0000256" key="1">
    <source>
        <dbReference type="ARBA" id="ARBA00001462"/>
    </source>
</evidence>
<dbReference type="GO" id="GO:0046373">
    <property type="term" value="P:L-arabinose metabolic process"/>
    <property type="evidence" value="ECO:0007669"/>
    <property type="project" value="InterPro"/>
</dbReference>
<keyword evidence="11" id="KW-1185">Reference proteome</keyword>
<dbReference type="InterPro" id="IPR055235">
    <property type="entry name" value="ASD1_cat"/>
</dbReference>
<feature type="domain" description="Alpha-L-arabinofuranosidase C-terminal" evidence="9">
    <location>
        <begin position="472"/>
        <end position="646"/>
    </location>
</feature>
<dbReference type="InterPro" id="IPR003305">
    <property type="entry name" value="CenC_carb-bd"/>
</dbReference>
<dbReference type="InterPro" id="IPR017853">
    <property type="entry name" value="GH"/>
</dbReference>
<proteinExistence type="inferred from homology"/>
<comment type="pathway">
    <text evidence="2">Glycan metabolism; L-arabinan degradation.</text>
</comment>
<accession>A0A316Z034</accession>
<keyword evidence="7" id="KW-0325">Glycoprotein</keyword>
<dbReference type="InterPro" id="IPR013780">
    <property type="entry name" value="Glyco_hydro_b"/>
</dbReference>
<dbReference type="PANTHER" id="PTHR31776">
    <property type="entry name" value="ALPHA-L-ARABINOFURANOSIDASE 1"/>
    <property type="match status" value="1"/>
</dbReference>
<evidence type="ECO:0000259" key="9">
    <source>
        <dbReference type="SMART" id="SM00813"/>
    </source>
</evidence>
<dbReference type="SUPFAM" id="SSF51445">
    <property type="entry name" value="(Trans)glycosidases"/>
    <property type="match status" value="1"/>
</dbReference>
<dbReference type="EMBL" id="KZ819634">
    <property type="protein sequence ID" value="PWN93643.1"/>
    <property type="molecule type" value="Genomic_DNA"/>
</dbReference>